<sequence length="87" mass="10052">MEADQLDAIEYGSDAGLAERRLWGAVLALLIQDGQRYWQGKQQDTEAEQAFDDICRCGPMLRHCCRWLDTDPEILSRGFIRWCEDMA</sequence>
<reference evidence="1 2" key="1">
    <citation type="submission" date="2018-03" db="EMBL/GenBank/DDBJ databases">
        <title>Marinobacter brunus sp. nov., a marine bacterium of Gamma-proteobacteria isolated from the surface seawater of the South China Sea.</title>
        <authorList>
            <person name="Cheng H."/>
            <person name="Wu Y.-H."/>
            <person name="Xamxidin M."/>
            <person name="Xu X.-W."/>
        </authorList>
    </citation>
    <scope>NUCLEOTIDE SEQUENCE [LARGE SCALE GENOMIC DNA]</scope>
    <source>
        <strain evidence="1 2">JCM 30472</strain>
    </source>
</reference>
<keyword evidence="2" id="KW-1185">Reference proteome</keyword>
<accession>A0A2T1K8S5</accession>
<comment type="caution">
    <text evidence="1">The sequence shown here is derived from an EMBL/GenBank/DDBJ whole genome shotgun (WGS) entry which is preliminary data.</text>
</comment>
<evidence type="ECO:0000313" key="1">
    <source>
        <dbReference type="EMBL" id="PSF06517.1"/>
    </source>
</evidence>
<protein>
    <submittedName>
        <fullName evidence="1">Uncharacterized protein</fullName>
    </submittedName>
</protein>
<organism evidence="1 2">
    <name type="scientific">Marinobacter halophilus</name>
    <dbReference type="NCBI Taxonomy" id="1323740"/>
    <lineage>
        <taxon>Bacteria</taxon>
        <taxon>Pseudomonadati</taxon>
        <taxon>Pseudomonadota</taxon>
        <taxon>Gammaproteobacteria</taxon>
        <taxon>Pseudomonadales</taxon>
        <taxon>Marinobacteraceae</taxon>
        <taxon>Marinobacter</taxon>
    </lineage>
</organism>
<dbReference type="AlphaFoldDB" id="A0A2T1K8S5"/>
<gene>
    <name evidence="1" type="ORF">C7H08_15560</name>
</gene>
<dbReference type="Proteomes" id="UP000238385">
    <property type="component" value="Unassembled WGS sequence"/>
</dbReference>
<proteinExistence type="predicted"/>
<dbReference type="EMBL" id="PXNN01000017">
    <property type="protein sequence ID" value="PSF06517.1"/>
    <property type="molecule type" value="Genomic_DNA"/>
</dbReference>
<name>A0A2T1K8S5_9GAMM</name>
<evidence type="ECO:0000313" key="2">
    <source>
        <dbReference type="Proteomes" id="UP000238385"/>
    </source>
</evidence>